<dbReference type="OrthoDB" id="6772952at2759"/>
<feature type="domain" description="Retrotransposon gag" evidence="9">
    <location>
        <begin position="103"/>
        <end position="191"/>
    </location>
</feature>
<feature type="compositionally biased region" description="Polar residues" evidence="8">
    <location>
        <begin position="243"/>
        <end position="260"/>
    </location>
</feature>
<dbReference type="PANTHER" id="PTHR15503:SF22">
    <property type="entry name" value="TRANSPOSON TY3-I GAG POLYPROTEIN"/>
    <property type="match status" value="1"/>
</dbReference>
<evidence type="ECO:0000256" key="6">
    <source>
        <dbReference type="ARBA" id="ARBA00022918"/>
    </source>
</evidence>
<evidence type="ECO:0000256" key="2">
    <source>
        <dbReference type="ARBA" id="ARBA00022695"/>
    </source>
</evidence>
<dbReference type="EMBL" id="JAAIUW010000006">
    <property type="protein sequence ID" value="KAF7828587.1"/>
    <property type="molecule type" value="Genomic_DNA"/>
</dbReference>
<dbReference type="PROSITE" id="PS00141">
    <property type="entry name" value="ASP_PROTEASE"/>
    <property type="match status" value="1"/>
</dbReference>
<keyword evidence="4" id="KW-0255">Endonuclease</keyword>
<evidence type="ECO:0000256" key="8">
    <source>
        <dbReference type="SAM" id="MobiDB-lite"/>
    </source>
</evidence>
<evidence type="ECO:0000259" key="10">
    <source>
        <dbReference type="Pfam" id="PF17917"/>
    </source>
</evidence>
<feature type="compositionally biased region" description="Basic and acidic residues" evidence="8">
    <location>
        <begin position="276"/>
        <end position="285"/>
    </location>
</feature>
<dbReference type="CDD" id="cd09274">
    <property type="entry name" value="RNase_HI_RT_Ty3"/>
    <property type="match status" value="1"/>
</dbReference>
<dbReference type="AlphaFoldDB" id="A0A834TUM3"/>
<dbReference type="GO" id="GO:0004519">
    <property type="term" value="F:endonuclease activity"/>
    <property type="evidence" value="ECO:0007669"/>
    <property type="project" value="UniProtKB-KW"/>
</dbReference>
<keyword evidence="6" id="KW-0695">RNA-directed DNA polymerase</keyword>
<keyword evidence="3" id="KW-0540">Nuclease</keyword>
<name>A0A834TUM3_9FABA</name>
<comment type="caution">
    <text evidence="11">The sequence shown here is derived from an EMBL/GenBank/DDBJ whole genome shotgun (WGS) entry which is preliminary data.</text>
</comment>
<keyword evidence="1" id="KW-0808">Transferase</keyword>
<dbReference type="InterPro" id="IPR032567">
    <property type="entry name" value="RTL1-rel"/>
</dbReference>
<evidence type="ECO:0000256" key="5">
    <source>
        <dbReference type="ARBA" id="ARBA00022801"/>
    </source>
</evidence>
<dbReference type="SUPFAM" id="SSF56672">
    <property type="entry name" value="DNA/RNA polymerases"/>
    <property type="match status" value="2"/>
</dbReference>
<gene>
    <name evidence="11" type="ORF">G2W53_019751</name>
</gene>
<reference evidence="11" key="1">
    <citation type="submission" date="2020-09" db="EMBL/GenBank/DDBJ databases">
        <title>Genome-Enabled Discovery of Anthraquinone Biosynthesis in Senna tora.</title>
        <authorList>
            <person name="Kang S.-H."/>
            <person name="Pandey R.P."/>
            <person name="Lee C.-M."/>
            <person name="Sim J.-S."/>
            <person name="Jeong J.-T."/>
            <person name="Choi B.-S."/>
            <person name="Jung M."/>
            <person name="Ginzburg D."/>
            <person name="Zhao K."/>
            <person name="Won S.Y."/>
            <person name="Oh T.-J."/>
            <person name="Yu Y."/>
            <person name="Kim N.-H."/>
            <person name="Lee O.R."/>
            <person name="Lee T.-H."/>
            <person name="Bashyal P."/>
            <person name="Kim T.-S."/>
            <person name="Lee W.-H."/>
            <person name="Kawkins C."/>
            <person name="Kim C.-K."/>
            <person name="Kim J.S."/>
            <person name="Ahn B.O."/>
            <person name="Rhee S.Y."/>
            <person name="Sohng J.K."/>
        </authorList>
    </citation>
    <scope>NUCLEOTIDE SEQUENCE</scope>
    <source>
        <tissue evidence="11">Leaf</tissue>
    </source>
</reference>
<dbReference type="PANTHER" id="PTHR15503">
    <property type="entry name" value="LDOC1 RELATED"/>
    <property type="match status" value="1"/>
</dbReference>
<evidence type="ECO:0000256" key="4">
    <source>
        <dbReference type="ARBA" id="ARBA00022759"/>
    </source>
</evidence>
<dbReference type="GO" id="GO:0006508">
    <property type="term" value="P:proteolysis"/>
    <property type="evidence" value="ECO:0007669"/>
    <property type="project" value="InterPro"/>
</dbReference>
<dbReference type="InterPro" id="IPR001969">
    <property type="entry name" value="Aspartic_peptidase_AS"/>
</dbReference>
<feature type="compositionally biased region" description="Polar residues" evidence="8">
    <location>
        <begin position="286"/>
        <end position="295"/>
    </location>
</feature>
<evidence type="ECO:0000313" key="12">
    <source>
        <dbReference type="Proteomes" id="UP000634136"/>
    </source>
</evidence>
<feature type="coiled-coil region" evidence="7">
    <location>
        <begin position="208"/>
        <end position="235"/>
    </location>
</feature>
<keyword evidence="12" id="KW-1185">Reference proteome</keyword>
<protein>
    <submittedName>
        <fullName evidence="11">Retrotransposable element Tf2</fullName>
    </submittedName>
</protein>
<dbReference type="InterPro" id="IPR043502">
    <property type="entry name" value="DNA/RNA_pol_sf"/>
</dbReference>
<evidence type="ECO:0000256" key="7">
    <source>
        <dbReference type="SAM" id="Coils"/>
    </source>
</evidence>
<dbReference type="Gene3D" id="2.40.70.10">
    <property type="entry name" value="Acid Proteases"/>
    <property type="match status" value="1"/>
</dbReference>
<feature type="region of interest" description="Disordered" evidence="8">
    <location>
        <begin position="243"/>
        <end position="297"/>
    </location>
</feature>
<dbReference type="Pfam" id="PF13650">
    <property type="entry name" value="Asp_protease_2"/>
    <property type="match status" value="1"/>
</dbReference>
<evidence type="ECO:0000256" key="3">
    <source>
        <dbReference type="ARBA" id="ARBA00022722"/>
    </source>
</evidence>
<keyword evidence="7" id="KW-0175">Coiled coil</keyword>
<dbReference type="CDD" id="cd00303">
    <property type="entry name" value="retropepsin_like"/>
    <property type="match status" value="1"/>
</dbReference>
<dbReference type="InterPro" id="IPR021109">
    <property type="entry name" value="Peptidase_aspartic_dom_sf"/>
</dbReference>
<dbReference type="Proteomes" id="UP000634136">
    <property type="component" value="Unassembled WGS sequence"/>
</dbReference>
<keyword evidence="5" id="KW-0378">Hydrolase</keyword>
<evidence type="ECO:0000259" key="9">
    <source>
        <dbReference type="Pfam" id="PF03732"/>
    </source>
</evidence>
<feature type="domain" description="Reverse transcriptase RNase H-like" evidence="10">
    <location>
        <begin position="499"/>
        <end position="574"/>
    </location>
</feature>
<dbReference type="InterPro" id="IPR041373">
    <property type="entry name" value="RT_RNaseH"/>
</dbReference>
<sequence length="767" mass="87162">MVSTRMEGRVDNVERDVSVLKADVTQMKEWMLEMKDTLGRLEKKGDDKDDGDDRIEDEVKENSNYRKLELPLFDGDEAIGWLFRVERYFSLNRMRDAEKLEAVAVCLEGRALNWLQWLETRMEICLWQQFKSELLRRFHQSQKGNNYEMLMALKQTGTVSEYREQFELLSAPLKEAPEEMLIGAFQNGLKEEIRAEIRMVKAHNLMEVMDLAQKVEEKNRVLAKLKEDQEKASKAFKIFQSTSTNWTPTRPNIPKSSGPNDSDAKGNASGLVSRNSETRGGEKSRTVSSTASTGKNKYKRLTDEEMARKRANGECFTCDEKYSLAHKCKNKHLHVLILSNPIEEREEEEMIEECNAEGLLGEPTGNLMELSMNSIVGITGGRTMKIVRKVRGEEVMVMIDSGASHNFISSTLVDKLQLPVKGTSTYEVTVGDGHKVKGEGVLDKFSKVCKPLQGLPPSRSRDHAILVKEGAAPPNIRPYRYPHSQKSEIEKLVKEIVDARAIAYFSQLLSNRARKCSVYERELMAIVFAVKKWRHYLLGHKFVIRTDQKALKYLLEQRIIDPDQQKWASKLMGYSFEIQYKPGVENKAADALSRRGETLELKAFSVWKFDEFDEWEKEVQEDPQLTAIVQQIITGQKAPPGYGLQNGFLVYKGRLVVPKGSARATKLIEEYHSSPLGARPSTAPLPINNGLMYKEPLPGGVGDGMHILSAPVCIRIAFSSGRKRSIFPSSLRIDNERVRYTIRKTAQESIKLSRDLIISRYSTCSTE</sequence>
<evidence type="ECO:0000256" key="1">
    <source>
        <dbReference type="ARBA" id="ARBA00022679"/>
    </source>
</evidence>
<dbReference type="InterPro" id="IPR005162">
    <property type="entry name" value="Retrotrans_gag_dom"/>
</dbReference>
<dbReference type="GO" id="GO:0004190">
    <property type="term" value="F:aspartic-type endopeptidase activity"/>
    <property type="evidence" value="ECO:0007669"/>
    <property type="project" value="InterPro"/>
</dbReference>
<dbReference type="Pfam" id="PF03732">
    <property type="entry name" value="Retrotrans_gag"/>
    <property type="match status" value="1"/>
</dbReference>
<evidence type="ECO:0000313" key="11">
    <source>
        <dbReference type="EMBL" id="KAF7828587.1"/>
    </source>
</evidence>
<dbReference type="Gene3D" id="3.10.20.370">
    <property type="match status" value="1"/>
</dbReference>
<dbReference type="Pfam" id="PF17917">
    <property type="entry name" value="RT_RNaseH"/>
    <property type="match status" value="1"/>
</dbReference>
<organism evidence="11 12">
    <name type="scientific">Senna tora</name>
    <dbReference type="NCBI Taxonomy" id="362788"/>
    <lineage>
        <taxon>Eukaryota</taxon>
        <taxon>Viridiplantae</taxon>
        <taxon>Streptophyta</taxon>
        <taxon>Embryophyta</taxon>
        <taxon>Tracheophyta</taxon>
        <taxon>Spermatophyta</taxon>
        <taxon>Magnoliopsida</taxon>
        <taxon>eudicotyledons</taxon>
        <taxon>Gunneridae</taxon>
        <taxon>Pentapetalae</taxon>
        <taxon>rosids</taxon>
        <taxon>fabids</taxon>
        <taxon>Fabales</taxon>
        <taxon>Fabaceae</taxon>
        <taxon>Caesalpinioideae</taxon>
        <taxon>Cassia clade</taxon>
        <taxon>Senna</taxon>
    </lineage>
</organism>
<keyword evidence="2" id="KW-0548">Nucleotidyltransferase</keyword>
<accession>A0A834TUM3</accession>
<dbReference type="GO" id="GO:0003964">
    <property type="term" value="F:RNA-directed DNA polymerase activity"/>
    <property type="evidence" value="ECO:0007669"/>
    <property type="project" value="UniProtKB-KW"/>
</dbReference>
<proteinExistence type="predicted"/>